<dbReference type="EMBL" id="ML005056">
    <property type="protein sequence ID" value="RKP20491.1"/>
    <property type="molecule type" value="Genomic_DNA"/>
</dbReference>
<evidence type="ECO:0000313" key="2">
    <source>
        <dbReference type="EMBL" id="RKP20491.1"/>
    </source>
</evidence>
<organism evidence="2 3">
    <name type="scientific">Rozella allomycis (strain CSF55)</name>
    <dbReference type="NCBI Taxonomy" id="988480"/>
    <lineage>
        <taxon>Eukaryota</taxon>
        <taxon>Fungi</taxon>
        <taxon>Fungi incertae sedis</taxon>
        <taxon>Cryptomycota</taxon>
        <taxon>Cryptomycota incertae sedis</taxon>
        <taxon>Rozella</taxon>
    </lineage>
</organism>
<protein>
    <recommendedName>
        <fullName evidence="1">DUF4832 domain-containing protein</fullName>
    </recommendedName>
</protein>
<reference evidence="3" key="1">
    <citation type="journal article" date="2018" name="Nat. Microbiol.">
        <title>Leveraging single-cell genomics to expand the fungal tree of life.</title>
        <authorList>
            <person name="Ahrendt S.R."/>
            <person name="Quandt C.A."/>
            <person name="Ciobanu D."/>
            <person name="Clum A."/>
            <person name="Salamov A."/>
            <person name="Andreopoulos B."/>
            <person name="Cheng J.F."/>
            <person name="Woyke T."/>
            <person name="Pelin A."/>
            <person name="Henrissat B."/>
            <person name="Reynolds N.K."/>
            <person name="Benny G.L."/>
            <person name="Smith M.E."/>
            <person name="James T.Y."/>
            <person name="Grigoriev I.V."/>
        </authorList>
    </citation>
    <scope>NUCLEOTIDE SEQUENCE [LARGE SCALE GENOMIC DNA]</scope>
    <source>
        <strain evidence="3">CSF55</strain>
    </source>
</reference>
<dbReference type="Pfam" id="PF16116">
    <property type="entry name" value="DUF4832"/>
    <property type="match status" value="1"/>
</dbReference>
<gene>
    <name evidence="2" type="ORF">ROZALSC1DRAFT_28025</name>
</gene>
<feature type="domain" description="DUF4832" evidence="1">
    <location>
        <begin position="140"/>
        <end position="295"/>
    </location>
</feature>
<dbReference type="AlphaFoldDB" id="A0A4P9YND4"/>
<evidence type="ECO:0000313" key="3">
    <source>
        <dbReference type="Proteomes" id="UP000281549"/>
    </source>
</evidence>
<proteinExistence type="predicted"/>
<accession>A0A4P9YND4</accession>
<name>A0A4P9YND4_ROZAC</name>
<dbReference type="Proteomes" id="UP000281549">
    <property type="component" value="Unassembled WGS sequence"/>
</dbReference>
<sequence>MRVQFDIDRIRQQGKTLLISFSFTKKIFRLISRSKTIAFSLSKIINENADVVTSILPFFDHNGNVASNSYKISKELLTHVTLKRSISATSVKDKQMLTKTVLALNEKTAFNENLESARVHIFNHKLLSSLKMEKHKFFISDNGTYNSLKERDFHQRDSLYGLTGGVVRFKNNLTNCKTVVEELRRFHYTYVSAPYEVKQEWKHQGCLSLISGNLGYRFVLLELNSTQTKDSVVIAFRGRNSGFASIYNKKLFRLVASSASTYCSLELDIDVRRWKPGKFFSEKISVSFPTRMKEDLTFSILITDELQQSTSSNIVFSNSESLDLSTRLNLLFTESVDLAPAPSAMNLMACIS</sequence>
<dbReference type="InterPro" id="IPR032267">
    <property type="entry name" value="DUF4832"/>
</dbReference>
<evidence type="ECO:0000259" key="1">
    <source>
        <dbReference type="Pfam" id="PF16116"/>
    </source>
</evidence>